<dbReference type="PANTHER" id="PTHR10509">
    <property type="entry name" value="O-METHYLTRANSFERASE-RELATED"/>
    <property type="match status" value="1"/>
</dbReference>
<evidence type="ECO:0000256" key="2">
    <source>
        <dbReference type="ARBA" id="ARBA00022679"/>
    </source>
</evidence>
<dbReference type="AlphaFoldDB" id="A0A1Q8HX13"/>
<dbReference type="Proteomes" id="UP000185736">
    <property type="component" value="Unassembled WGS sequence"/>
</dbReference>
<reference evidence="4 5" key="1">
    <citation type="submission" date="2016-12" db="EMBL/GenBank/DDBJ databases">
        <title>Genomic comparison of strains in the 'Actinomyces naeslundii' group.</title>
        <authorList>
            <person name="Mughal S.R."/>
            <person name="Do T."/>
            <person name="Gilbert S.C."/>
            <person name="Witherden E.A."/>
            <person name="Didelot X."/>
            <person name="Beighton D."/>
        </authorList>
    </citation>
    <scope>NUCLEOTIDE SEQUENCE [LARGE SCALE GENOMIC DNA]</scope>
    <source>
        <strain evidence="4 5">S64C</strain>
    </source>
</reference>
<organism evidence="4 5">
    <name type="scientific">Actinomyces oris</name>
    <dbReference type="NCBI Taxonomy" id="544580"/>
    <lineage>
        <taxon>Bacteria</taxon>
        <taxon>Bacillati</taxon>
        <taxon>Actinomycetota</taxon>
        <taxon>Actinomycetes</taxon>
        <taxon>Actinomycetales</taxon>
        <taxon>Actinomycetaceae</taxon>
        <taxon>Actinomyces</taxon>
    </lineage>
</organism>
<comment type="caution">
    <text evidence="4">The sequence shown here is derived from an EMBL/GenBank/DDBJ whole genome shotgun (WGS) entry which is preliminary data.</text>
</comment>
<proteinExistence type="predicted"/>
<dbReference type="CDD" id="cd02440">
    <property type="entry name" value="AdoMet_MTases"/>
    <property type="match status" value="1"/>
</dbReference>
<dbReference type="PANTHER" id="PTHR10509:SF14">
    <property type="entry name" value="CAFFEOYL-COA O-METHYLTRANSFERASE 3-RELATED"/>
    <property type="match status" value="1"/>
</dbReference>
<dbReference type="InterPro" id="IPR050362">
    <property type="entry name" value="Cation-dep_OMT"/>
</dbReference>
<dbReference type="Pfam" id="PF01596">
    <property type="entry name" value="Methyltransf_3"/>
    <property type="match status" value="1"/>
</dbReference>
<dbReference type="Gene3D" id="3.40.50.150">
    <property type="entry name" value="Vaccinia Virus protein VP39"/>
    <property type="match status" value="1"/>
</dbReference>
<keyword evidence="2" id="KW-0808">Transferase</keyword>
<dbReference type="GO" id="GO:0008757">
    <property type="term" value="F:S-adenosylmethionine-dependent methyltransferase activity"/>
    <property type="evidence" value="ECO:0007669"/>
    <property type="project" value="TreeGrafter"/>
</dbReference>
<protein>
    <recommendedName>
        <fullName evidence="6">Methyltransferase</fullName>
    </recommendedName>
</protein>
<dbReference type="SUPFAM" id="SSF53335">
    <property type="entry name" value="S-adenosyl-L-methionine-dependent methyltransferases"/>
    <property type="match status" value="1"/>
</dbReference>
<keyword evidence="1" id="KW-0489">Methyltransferase</keyword>
<sequence length="218" mass="24641">MTHTRDLDELRYLRCLRPEPAYIANARRLAQQTDNPPLDPESSALLSFLVTLTKPRRVLELGTGAGVSGLHVLAAMNANDIDKSVYVTVDIDPEHTEQAHLLQRTHTGKVDAQYVTADALSYLTELTRSFDIIIVDIAKPLIVRSVTMAWRCLHANGLMFIDNQWWSGRPILSEYYNREEDRQVRTLNELLPTFADAKSVQLPMGDGPVLIYKTVVKR</sequence>
<dbReference type="GO" id="GO:0008171">
    <property type="term" value="F:O-methyltransferase activity"/>
    <property type="evidence" value="ECO:0007669"/>
    <property type="project" value="InterPro"/>
</dbReference>
<evidence type="ECO:0008006" key="6">
    <source>
        <dbReference type="Google" id="ProtNLM"/>
    </source>
</evidence>
<keyword evidence="3" id="KW-0949">S-adenosyl-L-methionine</keyword>
<gene>
    <name evidence="4" type="ORF">BKH32_12510</name>
</gene>
<evidence type="ECO:0000256" key="3">
    <source>
        <dbReference type="ARBA" id="ARBA00022691"/>
    </source>
</evidence>
<dbReference type="EMBL" id="MSGO01000071">
    <property type="protein sequence ID" value="OLL13390.1"/>
    <property type="molecule type" value="Genomic_DNA"/>
</dbReference>
<evidence type="ECO:0000256" key="1">
    <source>
        <dbReference type="ARBA" id="ARBA00022603"/>
    </source>
</evidence>
<name>A0A1Q8HX13_9ACTO</name>
<dbReference type="PROSITE" id="PS51682">
    <property type="entry name" value="SAM_OMT_I"/>
    <property type="match status" value="1"/>
</dbReference>
<dbReference type="InterPro" id="IPR002935">
    <property type="entry name" value="SAM_O-MeTrfase"/>
</dbReference>
<dbReference type="InterPro" id="IPR029063">
    <property type="entry name" value="SAM-dependent_MTases_sf"/>
</dbReference>
<evidence type="ECO:0000313" key="4">
    <source>
        <dbReference type="EMBL" id="OLL13390.1"/>
    </source>
</evidence>
<evidence type="ECO:0000313" key="5">
    <source>
        <dbReference type="Proteomes" id="UP000185736"/>
    </source>
</evidence>
<dbReference type="GO" id="GO:0032259">
    <property type="term" value="P:methylation"/>
    <property type="evidence" value="ECO:0007669"/>
    <property type="project" value="UniProtKB-KW"/>
</dbReference>
<accession>A0A1Q8HX13</accession>